<accession>A0A5C7B3R3</accession>
<reference evidence="1 2" key="1">
    <citation type="submission" date="2019-08" db="EMBL/GenBank/DDBJ databases">
        <title>Genome of Psychroserpens burtonensis ACAM 167.</title>
        <authorList>
            <person name="Bowman J.P."/>
        </authorList>
    </citation>
    <scope>NUCLEOTIDE SEQUENCE [LARGE SCALE GENOMIC DNA]</scope>
    <source>
        <strain evidence="1 2">ACAM 167</strain>
    </source>
</reference>
<dbReference type="STRING" id="1123037.GCA_000425305_03388"/>
<evidence type="ECO:0000313" key="1">
    <source>
        <dbReference type="EMBL" id="TXE15403.1"/>
    </source>
</evidence>
<dbReference type="RefSeq" id="WP_147232111.1">
    <property type="nucleotide sequence ID" value="NZ_VOSB01000035.1"/>
</dbReference>
<dbReference type="SUPFAM" id="SSF49482">
    <property type="entry name" value="Aromatic compound dioxygenase"/>
    <property type="match status" value="1"/>
</dbReference>
<comment type="caution">
    <text evidence="1">The sequence shown here is derived from an EMBL/GenBank/DDBJ whole genome shotgun (WGS) entry which is preliminary data.</text>
</comment>
<protein>
    <recommendedName>
        <fullName evidence="3">Carboxypeptidase regulatory-like domain-containing protein</fullName>
    </recommendedName>
</protein>
<dbReference type="GO" id="GO:0005506">
    <property type="term" value="F:iron ion binding"/>
    <property type="evidence" value="ECO:0007669"/>
    <property type="project" value="InterPro"/>
</dbReference>
<dbReference type="GO" id="GO:0016702">
    <property type="term" value="F:oxidoreductase activity, acting on single donors with incorporation of molecular oxygen, incorporation of two atoms of oxygen"/>
    <property type="evidence" value="ECO:0007669"/>
    <property type="project" value="InterPro"/>
</dbReference>
<dbReference type="InterPro" id="IPR015889">
    <property type="entry name" value="Intradiol_dOase_core"/>
</dbReference>
<dbReference type="Proteomes" id="UP000321938">
    <property type="component" value="Unassembled WGS sequence"/>
</dbReference>
<proteinExistence type="predicted"/>
<dbReference type="Gene3D" id="2.60.130.10">
    <property type="entry name" value="Aromatic compound dioxygenase"/>
    <property type="match status" value="1"/>
</dbReference>
<evidence type="ECO:0000313" key="2">
    <source>
        <dbReference type="Proteomes" id="UP000321938"/>
    </source>
</evidence>
<sequence length="237" mass="27232">MKRHPHFFLILIPLLILSCEVRFAPDVRVQVKGMIISDTGEPISDAQISVYTRRSSGGYINAPGPLGTDDYLLGRNYSNQDGTFEVTSLFDRDEDFSIVVFNENNYTNYSYTTSTVDYVPENLTFDLETLTLDRVATIDYNFTRTSVEGNTFQYIFNFRDTACLEYYVEGVVDSGLSYCYQNRTLNRTLNDNRPDIAGRFSSPYATVVDFTYSINEQDPITQTFTIDQDNYEFTFSY</sequence>
<gene>
    <name evidence="1" type="ORF">ES692_16865</name>
</gene>
<dbReference type="PROSITE" id="PS51257">
    <property type="entry name" value="PROKAR_LIPOPROTEIN"/>
    <property type="match status" value="1"/>
</dbReference>
<dbReference type="AlphaFoldDB" id="A0A5C7B3R3"/>
<keyword evidence="2" id="KW-1185">Reference proteome</keyword>
<organism evidence="1 2">
    <name type="scientific">Psychroserpens burtonensis</name>
    <dbReference type="NCBI Taxonomy" id="49278"/>
    <lineage>
        <taxon>Bacteria</taxon>
        <taxon>Pseudomonadati</taxon>
        <taxon>Bacteroidota</taxon>
        <taxon>Flavobacteriia</taxon>
        <taxon>Flavobacteriales</taxon>
        <taxon>Flavobacteriaceae</taxon>
        <taxon>Psychroserpens</taxon>
    </lineage>
</organism>
<name>A0A5C7B3R3_9FLAO</name>
<dbReference type="EMBL" id="VOSB01000035">
    <property type="protein sequence ID" value="TXE15403.1"/>
    <property type="molecule type" value="Genomic_DNA"/>
</dbReference>
<dbReference type="OrthoDB" id="1431586at2"/>
<evidence type="ECO:0008006" key="3">
    <source>
        <dbReference type="Google" id="ProtNLM"/>
    </source>
</evidence>